<dbReference type="InterPro" id="IPR050229">
    <property type="entry name" value="GlpE_sulfurtransferase"/>
</dbReference>
<sequence>MSHAPLQLDPPSALERLNAGTAWLVDVRERAEIARAAFDAPNVVVIPLSEFERRRDELPRDQDLILACASGGRSFQAVQYLIHHGYSRVTNLAGGIGLWHAHGLPVTAG</sequence>
<dbReference type="InterPro" id="IPR036873">
    <property type="entry name" value="Rhodanese-like_dom_sf"/>
</dbReference>
<proteinExistence type="predicted"/>
<evidence type="ECO:0000259" key="1">
    <source>
        <dbReference type="PROSITE" id="PS50206"/>
    </source>
</evidence>
<comment type="caution">
    <text evidence="2">The sequence shown here is derived from an EMBL/GenBank/DDBJ whole genome shotgun (WGS) entry which is preliminary data.</text>
</comment>
<evidence type="ECO:0000313" key="2">
    <source>
        <dbReference type="EMBL" id="MBB5271992.1"/>
    </source>
</evidence>
<reference evidence="2 3" key="1">
    <citation type="submission" date="2020-08" db="EMBL/GenBank/DDBJ databases">
        <title>Genomic Encyclopedia of Type Strains, Phase IV (KMG-IV): sequencing the most valuable type-strain genomes for metagenomic binning, comparative biology and taxonomic classification.</title>
        <authorList>
            <person name="Goeker M."/>
        </authorList>
    </citation>
    <scope>NUCLEOTIDE SEQUENCE [LARGE SCALE GENOMIC DNA]</scope>
    <source>
        <strain evidence="2 3">DSM 29781</strain>
    </source>
</reference>
<feature type="domain" description="Rhodanese" evidence="1">
    <location>
        <begin position="18"/>
        <end position="108"/>
    </location>
</feature>
<dbReference type="RefSeq" id="WP_183966965.1">
    <property type="nucleotide sequence ID" value="NZ_BAABEW010000023.1"/>
</dbReference>
<dbReference type="EMBL" id="JACHGB010000004">
    <property type="protein sequence ID" value="MBB5271992.1"/>
    <property type="molecule type" value="Genomic_DNA"/>
</dbReference>
<dbReference type="SUPFAM" id="SSF52821">
    <property type="entry name" value="Rhodanese/Cell cycle control phosphatase"/>
    <property type="match status" value="1"/>
</dbReference>
<organism evidence="2 3">
    <name type="scientific">Quisquiliibacterium transsilvanicum</name>
    <dbReference type="NCBI Taxonomy" id="1549638"/>
    <lineage>
        <taxon>Bacteria</taxon>
        <taxon>Pseudomonadati</taxon>
        <taxon>Pseudomonadota</taxon>
        <taxon>Betaproteobacteria</taxon>
        <taxon>Burkholderiales</taxon>
        <taxon>Burkholderiaceae</taxon>
        <taxon>Quisquiliibacterium</taxon>
    </lineage>
</organism>
<dbReference type="GO" id="GO:0016740">
    <property type="term" value="F:transferase activity"/>
    <property type="evidence" value="ECO:0007669"/>
    <property type="project" value="UniProtKB-KW"/>
</dbReference>
<dbReference type="Proteomes" id="UP000532440">
    <property type="component" value="Unassembled WGS sequence"/>
</dbReference>
<keyword evidence="3" id="KW-1185">Reference proteome</keyword>
<dbReference type="Pfam" id="PF00581">
    <property type="entry name" value="Rhodanese"/>
    <property type="match status" value="1"/>
</dbReference>
<dbReference type="PANTHER" id="PTHR43031">
    <property type="entry name" value="FAD-DEPENDENT OXIDOREDUCTASE"/>
    <property type="match status" value="1"/>
</dbReference>
<dbReference type="PROSITE" id="PS50206">
    <property type="entry name" value="RHODANESE_3"/>
    <property type="match status" value="1"/>
</dbReference>
<keyword evidence="2" id="KW-0808">Transferase</keyword>
<dbReference type="Gene3D" id="3.40.250.10">
    <property type="entry name" value="Rhodanese-like domain"/>
    <property type="match status" value="1"/>
</dbReference>
<name>A0A7W8M8T9_9BURK</name>
<dbReference type="SMART" id="SM00450">
    <property type="entry name" value="RHOD"/>
    <property type="match status" value="1"/>
</dbReference>
<accession>A0A7W8M8T9</accession>
<dbReference type="PANTHER" id="PTHR43031:SF1">
    <property type="entry name" value="PYRIDINE NUCLEOTIDE-DISULPHIDE OXIDOREDUCTASE"/>
    <property type="match status" value="1"/>
</dbReference>
<evidence type="ECO:0000313" key="3">
    <source>
        <dbReference type="Proteomes" id="UP000532440"/>
    </source>
</evidence>
<dbReference type="CDD" id="cd00158">
    <property type="entry name" value="RHOD"/>
    <property type="match status" value="1"/>
</dbReference>
<gene>
    <name evidence="2" type="ORF">HNQ70_002006</name>
</gene>
<dbReference type="InterPro" id="IPR001763">
    <property type="entry name" value="Rhodanese-like_dom"/>
</dbReference>
<dbReference type="AlphaFoldDB" id="A0A7W8M8T9"/>
<protein>
    <submittedName>
        <fullName evidence="2">Rhodanese-related sulfurtransferase</fullName>
    </submittedName>
</protein>